<comment type="caution">
    <text evidence="2">The sequence shown here is derived from an EMBL/GenBank/DDBJ whole genome shotgun (WGS) entry which is preliminary data.</text>
</comment>
<keyword evidence="3" id="KW-1185">Reference proteome</keyword>
<gene>
    <name evidence="2" type="ORF">BJ981_003318</name>
</gene>
<reference evidence="2 3" key="1">
    <citation type="submission" date="2020-08" db="EMBL/GenBank/DDBJ databases">
        <title>Sequencing the genomes of 1000 actinobacteria strains.</title>
        <authorList>
            <person name="Klenk H.-P."/>
        </authorList>
    </citation>
    <scope>NUCLEOTIDE SEQUENCE [LARGE SCALE GENOMIC DNA]</scope>
    <source>
        <strain evidence="2 3">DSM 45790</strain>
    </source>
</reference>
<feature type="domain" description="Helix-turn-helix" evidence="1">
    <location>
        <begin position="76"/>
        <end position="122"/>
    </location>
</feature>
<dbReference type="Proteomes" id="UP000588112">
    <property type="component" value="Unassembled WGS sequence"/>
</dbReference>
<dbReference type="InterPro" id="IPR009061">
    <property type="entry name" value="DNA-bd_dom_put_sf"/>
</dbReference>
<dbReference type="SUPFAM" id="SSF46955">
    <property type="entry name" value="Putative DNA-binding domain"/>
    <property type="match status" value="1"/>
</dbReference>
<accession>A0A7W8Z562</accession>
<dbReference type="InterPro" id="IPR010093">
    <property type="entry name" value="SinI_DNA-bd"/>
</dbReference>
<dbReference type="AlphaFoldDB" id="A0A7W8Z562"/>
<dbReference type="EMBL" id="JACHBR010000001">
    <property type="protein sequence ID" value="MBB5627619.1"/>
    <property type="molecule type" value="Genomic_DNA"/>
</dbReference>
<name>A0A7W8Z562_9ACTN</name>
<dbReference type="NCBIfam" id="TIGR01764">
    <property type="entry name" value="excise"/>
    <property type="match status" value="1"/>
</dbReference>
<dbReference type="InterPro" id="IPR041657">
    <property type="entry name" value="HTH_17"/>
</dbReference>
<evidence type="ECO:0000313" key="2">
    <source>
        <dbReference type="EMBL" id="MBB5627619.1"/>
    </source>
</evidence>
<dbReference type="Pfam" id="PF12728">
    <property type="entry name" value="HTH_17"/>
    <property type="match status" value="1"/>
</dbReference>
<evidence type="ECO:0000259" key="1">
    <source>
        <dbReference type="Pfam" id="PF12728"/>
    </source>
</evidence>
<dbReference type="RefSeq" id="WP_239139721.1">
    <property type="nucleotide sequence ID" value="NZ_BOOS01000068.1"/>
</dbReference>
<dbReference type="GO" id="GO:0003677">
    <property type="term" value="F:DNA binding"/>
    <property type="evidence" value="ECO:0007669"/>
    <property type="project" value="InterPro"/>
</dbReference>
<protein>
    <submittedName>
        <fullName evidence="2">Excisionase family DNA binding protein</fullName>
    </submittedName>
</protein>
<organism evidence="2 3">
    <name type="scientific">Sphaerisporangium krabiense</name>
    <dbReference type="NCBI Taxonomy" id="763782"/>
    <lineage>
        <taxon>Bacteria</taxon>
        <taxon>Bacillati</taxon>
        <taxon>Actinomycetota</taxon>
        <taxon>Actinomycetes</taxon>
        <taxon>Streptosporangiales</taxon>
        <taxon>Streptosporangiaceae</taxon>
        <taxon>Sphaerisporangium</taxon>
    </lineage>
</organism>
<evidence type="ECO:0000313" key="3">
    <source>
        <dbReference type="Proteomes" id="UP000588112"/>
    </source>
</evidence>
<proteinExistence type="predicted"/>
<sequence length="147" mass="15966">MSVLGNAARIEAGSADRELLARVEATAATRPVQLVLRGPEGADIVLPEALVRLVTAAAHDLAQGNDVFALAVETCLTPNEAARLLGLSRPFVSRLLDEGEIPSRHLPGSSHRVVRLADVLDFQVRRERRAEGRRRIMEAAEEADLPY</sequence>